<dbReference type="Pfam" id="PF07866">
    <property type="entry name" value="DUF1653"/>
    <property type="match status" value="1"/>
</dbReference>
<evidence type="ECO:0000259" key="1">
    <source>
        <dbReference type="Pfam" id="PF07866"/>
    </source>
</evidence>
<dbReference type="Proteomes" id="UP000479531">
    <property type="component" value="Unassembled WGS sequence"/>
</dbReference>
<feature type="domain" description="DUF1653" evidence="1">
    <location>
        <begin position="8"/>
        <end position="94"/>
    </location>
</feature>
<dbReference type="RefSeq" id="WP_157351162.1">
    <property type="nucleotide sequence ID" value="NZ_WGGT01000042.1"/>
</dbReference>
<proteinExistence type="predicted"/>
<sequence>MRIHKGDIVRHFKREMLTTKQIEDEKNLYLYKVLDYAKHTETGELLVIYEALYDGQSIDCDVHCGDKFARPFNMFMDEVDHIKYPCVKQKYRFEVIS</sequence>
<evidence type="ECO:0000313" key="2">
    <source>
        <dbReference type="EMBL" id="MVQ47491.1"/>
    </source>
</evidence>
<dbReference type="AlphaFoldDB" id="A0A6L6XJQ5"/>
<dbReference type="InterPro" id="IPR023387">
    <property type="entry name" value="DUF1653-like_dom"/>
</dbReference>
<gene>
    <name evidence="2" type="ORF">GCK47_17870</name>
</gene>
<reference evidence="2 3" key="1">
    <citation type="submission" date="2019-10" db="EMBL/GenBank/DDBJ databases">
        <title>Roseburia spp. ameliorate alcoholic fatty liver via restoration of gut barrier function.</title>
        <authorList>
            <person name="Seo B."/>
            <person name="Ko G."/>
        </authorList>
    </citation>
    <scope>NUCLEOTIDE SEQUENCE [LARGE SCALE GENOMIC DNA]</scope>
    <source>
        <strain evidence="2 3">SNUG30017</strain>
    </source>
</reference>
<organism evidence="2 3">
    <name type="scientific">Roseburia intestinalis</name>
    <dbReference type="NCBI Taxonomy" id="166486"/>
    <lineage>
        <taxon>Bacteria</taxon>
        <taxon>Bacillati</taxon>
        <taxon>Bacillota</taxon>
        <taxon>Clostridia</taxon>
        <taxon>Lachnospirales</taxon>
        <taxon>Lachnospiraceae</taxon>
        <taxon>Roseburia</taxon>
    </lineage>
</organism>
<accession>A0A6L6XJQ5</accession>
<dbReference type="EMBL" id="WGGT01000042">
    <property type="protein sequence ID" value="MVQ47491.1"/>
    <property type="molecule type" value="Genomic_DNA"/>
</dbReference>
<name>A0A6L6XJQ5_9FIRM</name>
<dbReference type="InterPro" id="IPR037135">
    <property type="entry name" value="DUF1653-like_dom_sf"/>
</dbReference>
<dbReference type="Gene3D" id="2.30.30.320">
    <property type="entry name" value="DUF1653-like domain"/>
    <property type="match status" value="1"/>
</dbReference>
<comment type="caution">
    <text evidence="2">The sequence shown here is derived from an EMBL/GenBank/DDBJ whole genome shotgun (WGS) entry which is preliminary data.</text>
</comment>
<evidence type="ECO:0000313" key="3">
    <source>
        <dbReference type="Proteomes" id="UP000479531"/>
    </source>
</evidence>
<protein>
    <submittedName>
        <fullName evidence="2">DUF1653 domain-containing protein</fullName>
    </submittedName>
</protein>